<dbReference type="Proteomes" id="UP001143309">
    <property type="component" value="Unassembled WGS sequence"/>
</dbReference>
<dbReference type="PANTHER" id="PTHR33490">
    <property type="entry name" value="BLR5614 PROTEIN-RELATED"/>
    <property type="match status" value="1"/>
</dbReference>
<comment type="caution">
    <text evidence="2">The sequence shown here is derived from an EMBL/GenBank/DDBJ whole genome shotgun (WGS) entry which is preliminary data.</text>
</comment>
<feature type="domain" description="Transglutaminase-like" evidence="1">
    <location>
        <begin position="175"/>
        <end position="246"/>
    </location>
</feature>
<dbReference type="InterPro" id="IPR013589">
    <property type="entry name" value="Bac_transglu_N"/>
</dbReference>
<reference evidence="2" key="1">
    <citation type="journal article" date="2014" name="Int. J. Syst. Evol. Microbiol.">
        <title>Complete genome sequence of Corynebacterium casei LMG S-19264T (=DSM 44701T), isolated from a smear-ripened cheese.</title>
        <authorList>
            <consortium name="US DOE Joint Genome Institute (JGI-PGF)"/>
            <person name="Walter F."/>
            <person name="Albersmeier A."/>
            <person name="Kalinowski J."/>
            <person name="Ruckert C."/>
        </authorList>
    </citation>
    <scope>NUCLEOTIDE SEQUENCE</scope>
    <source>
        <strain evidence="2">VKM B-2748</strain>
    </source>
</reference>
<gene>
    <name evidence="2" type="ORF">GCM10008174_33680</name>
</gene>
<dbReference type="PANTHER" id="PTHR33490:SF7">
    <property type="entry name" value="BLR2979 PROTEIN"/>
    <property type="match status" value="1"/>
</dbReference>
<dbReference type="Pfam" id="PF01841">
    <property type="entry name" value="Transglut_core"/>
    <property type="match status" value="1"/>
</dbReference>
<sequence>MIYDLELVIAYDYPSEVKDARHILRVRPSVELGQDTLSTQLAIRPRPDETLREQDFFGNALDHVLLFPPHEALSVTMKARVRVTRELPDLDATPTVAEVVEAAFVARDATGQGPMHYLGDSRIVRLSEPLTEYARAAIDPEEPVGTAMLRFAEQIRKDFTYKPGATTVDTPVLEAFAAREGVCQDFAHIMIGSLRGIGVPAAYVSGFLRTIPPEGKPRLAGADAMHAWVNVWLGHELGWRGFDPTNAMTVLNDHVVVAVGRDYSDVAPIDGVLITAGPQKTRHSVDVVPVEEKGVQPGRAAASA</sequence>
<dbReference type="SUPFAM" id="SSF54001">
    <property type="entry name" value="Cysteine proteinases"/>
    <property type="match status" value="1"/>
</dbReference>
<accession>A0A9W6N8P5</accession>
<reference evidence="2" key="2">
    <citation type="submission" date="2023-01" db="EMBL/GenBank/DDBJ databases">
        <authorList>
            <person name="Sun Q."/>
            <person name="Evtushenko L."/>
        </authorList>
    </citation>
    <scope>NUCLEOTIDE SEQUENCE</scope>
    <source>
        <strain evidence="2">VKM B-2748</strain>
    </source>
</reference>
<dbReference type="Gene3D" id="3.10.620.30">
    <property type="match status" value="1"/>
</dbReference>
<dbReference type="RefSeq" id="WP_271202100.1">
    <property type="nucleotide sequence ID" value="NZ_BSFL01000004.1"/>
</dbReference>
<dbReference type="AlphaFoldDB" id="A0A9W6N8P5"/>
<evidence type="ECO:0000259" key="1">
    <source>
        <dbReference type="SMART" id="SM00460"/>
    </source>
</evidence>
<dbReference type="SMART" id="SM00460">
    <property type="entry name" value="TGc"/>
    <property type="match status" value="1"/>
</dbReference>
<organism evidence="2 3">
    <name type="scientific">Methylopila turkensis</name>
    <dbReference type="NCBI Taxonomy" id="1437816"/>
    <lineage>
        <taxon>Bacteria</taxon>
        <taxon>Pseudomonadati</taxon>
        <taxon>Pseudomonadota</taxon>
        <taxon>Alphaproteobacteria</taxon>
        <taxon>Hyphomicrobiales</taxon>
        <taxon>Methylopilaceae</taxon>
        <taxon>Methylopila</taxon>
    </lineage>
</organism>
<name>A0A9W6N8P5_9HYPH</name>
<dbReference type="InterPro" id="IPR002931">
    <property type="entry name" value="Transglutaminase-like"/>
</dbReference>
<evidence type="ECO:0000313" key="3">
    <source>
        <dbReference type="Proteomes" id="UP001143309"/>
    </source>
</evidence>
<dbReference type="EMBL" id="BSFL01000004">
    <property type="protein sequence ID" value="GLK81627.1"/>
    <property type="molecule type" value="Genomic_DNA"/>
</dbReference>
<dbReference type="Pfam" id="PF08379">
    <property type="entry name" value="Bact_transglu_N"/>
    <property type="match status" value="1"/>
</dbReference>
<keyword evidence="3" id="KW-1185">Reference proteome</keyword>
<evidence type="ECO:0000313" key="2">
    <source>
        <dbReference type="EMBL" id="GLK81627.1"/>
    </source>
</evidence>
<protein>
    <submittedName>
        <fullName evidence="2">Transglutaminase</fullName>
    </submittedName>
</protein>
<proteinExistence type="predicted"/>
<dbReference type="InterPro" id="IPR038765">
    <property type="entry name" value="Papain-like_cys_pep_sf"/>
</dbReference>